<dbReference type="HOGENOM" id="CLU_025443_1_1_9"/>
<evidence type="ECO:0000256" key="2">
    <source>
        <dbReference type="ARBA" id="ARBA00022801"/>
    </source>
</evidence>
<evidence type="ECO:0000313" key="4">
    <source>
        <dbReference type="EMBL" id="EHL11451.1"/>
    </source>
</evidence>
<dbReference type="RefSeq" id="WP_009429884.1">
    <property type="nucleotide sequence ID" value="NZ_JH414504.1"/>
</dbReference>
<evidence type="ECO:0000313" key="5">
    <source>
        <dbReference type="Proteomes" id="UP000003527"/>
    </source>
</evidence>
<reference evidence="4 5" key="1">
    <citation type="submission" date="2011-08" db="EMBL/GenBank/DDBJ databases">
        <title>The Genome Sequence of Oribacterium sp. ACB7.</title>
        <authorList>
            <consortium name="The Broad Institute Genome Sequencing Platform"/>
            <person name="Earl A."/>
            <person name="Ward D."/>
            <person name="Feldgarden M."/>
            <person name="Gevers D."/>
            <person name="Sizova M."/>
            <person name="Hazen A."/>
            <person name="Epstein S."/>
            <person name="Young S.K."/>
            <person name="Zeng Q."/>
            <person name="Gargeya S."/>
            <person name="Fitzgerald M."/>
            <person name="Haas B."/>
            <person name="Abouelleil A."/>
            <person name="Alvarado L."/>
            <person name="Arachchi H.M."/>
            <person name="Berlin A."/>
            <person name="Brown A."/>
            <person name="Chapman S.B."/>
            <person name="Chen Z."/>
            <person name="Dunbar C."/>
            <person name="Freedman E."/>
            <person name="Gearin G."/>
            <person name="Gellesch M."/>
            <person name="Goldberg J."/>
            <person name="Griggs A."/>
            <person name="Gujja S."/>
            <person name="Heiman D."/>
            <person name="Howarth C."/>
            <person name="Larson L."/>
            <person name="Lui A."/>
            <person name="MacDonald P.J.P."/>
            <person name="Montmayeur A."/>
            <person name="Murphy C."/>
            <person name="Neiman D."/>
            <person name="Pearson M."/>
            <person name="Priest M."/>
            <person name="Roberts A."/>
            <person name="Saif S."/>
            <person name="Shea T."/>
            <person name="Shenoy N."/>
            <person name="Sisk P."/>
            <person name="Stolte C."/>
            <person name="Sykes S."/>
            <person name="Wortman J."/>
            <person name="Nusbaum C."/>
            <person name="Birren B."/>
        </authorList>
    </citation>
    <scope>NUCLEOTIDE SEQUENCE [LARGE SCALE GENOMIC DNA]</scope>
    <source>
        <strain evidence="4 5">ACB7</strain>
    </source>
</reference>
<comment type="caution">
    <text evidence="4">The sequence shown here is derived from an EMBL/GenBank/DDBJ whole genome shotgun (WGS) entry which is preliminary data.</text>
</comment>
<dbReference type="SUPFAM" id="SSF56300">
    <property type="entry name" value="Metallo-dependent phosphatases"/>
    <property type="match status" value="1"/>
</dbReference>
<dbReference type="Pfam" id="PF00149">
    <property type="entry name" value="Metallophos"/>
    <property type="match status" value="1"/>
</dbReference>
<dbReference type="GO" id="GO:0016020">
    <property type="term" value="C:membrane"/>
    <property type="evidence" value="ECO:0007669"/>
    <property type="project" value="GOC"/>
</dbReference>
<keyword evidence="2" id="KW-0378">Hydrolase</keyword>
<name>G9WV50_9FIRM</name>
<dbReference type="EMBL" id="AFZD01000017">
    <property type="protein sequence ID" value="EHL11451.1"/>
    <property type="molecule type" value="Genomic_DNA"/>
</dbReference>
<dbReference type="AlphaFoldDB" id="G9WV50"/>
<dbReference type="GO" id="GO:0046872">
    <property type="term" value="F:metal ion binding"/>
    <property type="evidence" value="ECO:0007669"/>
    <property type="project" value="UniProtKB-KW"/>
</dbReference>
<dbReference type="InterPro" id="IPR029052">
    <property type="entry name" value="Metallo-depent_PP-like"/>
</dbReference>
<dbReference type="InterPro" id="IPR051158">
    <property type="entry name" value="Metallophosphoesterase_sf"/>
</dbReference>
<keyword evidence="5" id="KW-1185">Reference proteome</keyword>
<sequence>MLILLTFSVIGIGSLIYSYWERNQLKVENYRIVSAKIKKKCRFIFLTDLHEKEFGKENCILLEKIRKAEPDFILIGGDFPISHSAEETDERDEAEVGAKLLSTLAREYPVYYSMGNHEVKLFSKKEKKGQKTLFQQAFTGVEVVDGKAVFPEKGILVAGFPLDISYYKPLFFKKKKDLEDKIRASWENALSSAIREDPRETKGEECFTIAMLHSPFYIEEALSLPVDLLLSGHFHGGAVGIPFFAFMTPQFRFFVPKPRGLFQKGEQRYFISRGLGTHTINIRINNFPELSCFDLCPKEE</sequence>
<dbReference type="InterPro" id="IPR004843">
    <property type="entry name" value="Calcineurin-like_PHP"/>
</dbReference>
<organism evidence="4 5">
    <name type="scientific">Oribacterium asaccharolyticum ACB7</name>
    <dbReference type="NCBI Taxonomy" id="796944"/>
    <lineage>
        <taxon>Bacteria</taxon>
        <taxon>Bacillati</taxon>
        <taxon>Bacillota</taxon>
        <taxon>Clostridia</taxon>
        <taxon>Lachnospirales</taxon>
        <taxon>Lachnospiraceae</taxon>
        <taxon>Oribacterium</taxon>
    </lineage>
</organism>
<evidence type="ECO:0000259" key="3">
    <source>
        <dbReference type="Pfam" id="PF00149"/>
    </source>
</evidence>
<protein>
    <recommendedName>
        <fullName evidence="3">Calcineurin-like phosphoesterase domain-containing protein</fullName>
    </recommendedName>
</protein>
<feature type="domain" description="Calcineurin-like phosphoesterase" evidence="3">
    <location>
        <begin position="42"/>
        <end position="236"/>
    </location>
</feature>
<dbReference type="GO" id="GO:0008758">
    <property type="term" value="F:UDP-2,3-diacylglucosamine hydrolase activity"/>
    <property type="evidence" value="ECO:0007669"/>
    <property type="project" value="TreeGrafter"/>
</dbReference>
<accession>G9WV50</accession>
<proteinExistence type="predicted"/>
<dbReference type="PANTHER" id="PTHR31302:SF31">
    <property type="entry name" value="PHOSPHODIESTERASE YAEI"/>
    <property type="match status" value="1"/>
</dbReference>
<evidence type="ECO:0000256" key="1">
    <source>
        <dbReference type="ARBA" id="ARBA00022723"/>
    </source>
</evidence>
<dbReference type="PANTHER" id="PTHR31302">
    <property type="entry name" value="TRANSMEMBRANE PROTEIN WITH METALLOPHOSPHOESTERASE DOMAIN-RELATED"/>
    <property type="match status" value="1"/>
</dbReference>
<keyword evidence="1" id="KW-0479">Metal-binding</keyword>
<dbReference type="Proteomes" id="UP000003527">
    <property type="component" value="Unassembled WGS sequence"/>
</dbReference>
<dbReference type="GO" id="GO:0009245">
    <property type="term" value="P:lipid A biosynthetic process"/>
    <property type="evidence" value="ECO:0007669"/>
    <property type="project" value="TreeGrafter"/>
</dbReference>
<gene>
    <name evidence="4" type="ORF">HMPREF9624_00784</name>
</gene>
<dbReference type="PATRIC" id="fig|796944.3.peg.1506"/>
<dbReference type="Gene3D" id="3.60.21.10">
    <property type="match status" value="1"/>
</dbReference>